<name>A0A3P7J884_STRVU</name>
<dbReference type="InterPro" id="IPR036770">
    <property type="entry name" value="Ankyrin_rpt-contain_sf"/>
</dbReference>
<dbReference type="Gene3D" id="1.25.40.20">
    <property type="entry name" value="Ankyrin repeat-containing domain"/>
    <property type="match status" value="1"/>
</dbReference>
<sequence length="273" mass="30825">MLQSLAPFCFIGTTGLEKLSSIVPCEQLHCYIILFLALDGLSANSCNKKSLHGFIPLQAILVHIHLKFRTALHWAARRGYEEICLLLLASGFSREVKDHKGRTPFDVCAEDNKELREILRPESEEYKDIDDIMPSAVDKRRHSENTVGHDKFVPNYIRNPPFPYVTKASSFDCGTNTICNCTDRKQAFRRVTLPGGSTVEQLKKMVEKSMRNGKIEAILTLPDRVLVEDDAQIAQFSDCQRVEVIYAEGEVTPPLVSFMHVVYSYIGASWDIS</sequence>
<organism evidence="2 3">
    <name type="scientific">Strongylus vulgaris</name>
    <name type="common">Blood worm</name>
    <dbReference type="NCBI Taxonomy" id="40348"/>
    <lineage>
        <taxon>Eukaryota</taxon>
        <taxon>Metazoa</taxon>
        <taxon>Ecdysozoa</taxon>
        <taxon>Nematoda</taxon>
        <taxon>Chromadorea</taxon>
        <taxon>Rhabditida</taxon>
        <taxon>Rhabditina</taxon>
        <taxon>Rhabditomorpha</taxon>
        <taxon>Strongyloidea</taxon>
        <taxon>Strongylidae</taxon>
        <taxon>Strongylus</taxon>
    </lineage>
</organism>
<evidence type="ECO:0000256" key="1">
    <source>
        <dbReference type="PROSITE-ProRule" id="PRU00023"/>
    </source>
</evidence>
<keyword evidence="1" id="KW-0040">ANK repeat</keyword>
<feature type="repeat" description="ANK" evidence="1">
    <location>
        <begin position="67"/>
        <end position="99"/>
    </location>
</feature>
<evidence type="ECO:0000313" key="2">
    <source>
        <dbReference type="EMBL" id="VDM76823.1"/>
    </source>
</evidence>
<dbReference type="EMBL" id="UYYB01097808">
    <property type="protein sequence ID" value="VDM76823.1"/>
    <property type="molecule type" value="Genomic_DNA"/>
</dbReference>
<keyword evidence="3" id="KW-1185">Reference proteome</keyword>
<dbReference type="Pfam" id="PF12796">
    <property type="entry name" value="Ank_2"/>
    <property type="match status" value="1"/>
</dbReference>
<dbReference type="OrthoDB" id="194358at2759"/>
<dbReference type="InterPro" id="IPR039195">
    <property type="entry name" value="ANKRD40"/>
</dbReference>
<accession>A0A3P7J884</accession>
<dbReference type="SUPFAM" id="SSF48403">
    <property type="entry name" value="Ankyrin repeat"/>
    <property type="match status" value="1"/>
</dbReference>
<proteinExistence type="predicted"/>
<dbReference type="PANTHER" id="PTHR24192">
    <property type="entry name" value="ANKYRIN REPEAT DOMAIN 40"/>
    <property type="match status" value="1"/>
</dbReference>
<dbReference type="Proteomes" id="UP000270094">
    <property type="component" value="Unassembled WGS sequence"/>
</dbReference>
<evidence type="ECO:0000313" key="3">
    <source>
        <dbReference type="Proteomes" id="UP000270094"/>
    </source>
</evidence>
<reference evidence="2 3" key="1">
    <citation type="submission" date="2018-11" db="EMBL/GenBank/DDBJ databases">
        <authorList>
            <consortium name="Pathogen Informatics"/>
        </authorList>
    </citation>
    <scope>NUCLEOTIDE SEQUENCE [LARGE SCALE GENOMIC DNA]</scope>
</reference>
<dbReference type="AlphaFoldDB" id="A0A3P7J884"/>
<gene>
    <name evidence="2" type="ORF">SVUK_LOCUS11821</name>
</gene>
<dbReference type="InterPro" id="IPR002110">
    <property type="entry name" value="Ankyrin_rpt"/>
</dbReference>
<dbReference type="PROSITE" id="PS50088">
    <property type="entry name" value="ANK_REPEAT"/>
    <property type="match status" value="1"/>
</dbReference>
<dbReference type="PANTHER" id="PTHR24192:SF3">
    <property type="entry name" value="ANKYRIN REPEAT DOMAIN 40"/>
    <property type="match status" value="1"/>
</dbReference>
<protein>
    <submittedName>
        <fullName evidence="2">Uncharacterized protein</fullName>
    </submittedName>
</protein>